<comment type="caution">
    <text evidence="9">The sequence shown here is derived from an EMBL/GenBank/DDBJ whole genome shotgun (WGS) entry which is preliminary data.</text>
</comment>
<dbReference type="Gene3D" id="1.10.3720.10">
    <property type="entry name" value="MetI-like"/>
    <property type="match status" value="1"/>
</dbReference>
<dbReference type="InterPro" id="IPR050366">
    <property type="entry name" value="BP-dependent_transpt_permease"/>
</dbReference>
<dbReference type="Proteomes" id="UP000297866">
    <property type="component" value="Unassembled WGS sequence"/>
</dbReference>
<evidence type="ECO:0000256" key="2">
    <source>
        <dbReference type="ARBA" id="ARBA00022448"/>
    </source>
</evidence>
<feature type="transmembrane region" description="Helical" evidence="7">
    <location>
        <begin position="257"/>
        <end position="278"/>
    </location>
</feature>
<feature type="transmembrane region" description="Helical" evidence="7">
    <location>
        <begin position="129"/>
        <end position="149"/>
    </location>
</feature>
<evidence type="ECO:0000256" key="7">
    <source>
        <dbReference type="RuleBase" id="RU363032"/>
    </source>
</evidence>
<reference evidence="9 10" key="1">
    <citation type="submission" date="2019-03" db="EMBL/GenBank/DDBJ databases">
        <title>Genomics of glacier-inhabiting Cryobacterium strains.</title>
        <authorList>
            <person name="Liu Q."/>
            <person name="Xin Y.-H."/>
        </authorList>
    </citation>
    <scope>NUCLEOTIDE SEQUENCE [LARGE SCALE GENOMIC DNA]</scope>
    <source>
        <strain evidence="9 10">Sr47</strain>
    </source>
</reference>
<protein>
    <submittedName>
        <fullName evidence="9">ABC transporter permease</fullName>
    </submittedName>
</protein>
<evidence type="ECO:0000256" key="3">
    <source>
        <dbReference type="ARBA" id="ARBA00022475"/>
    </source>
</evidence>
<sequence length="289" mass="30505">MADTPSFAANRRPRVKNPVLRRYLTAFRTARGIAGSVILLVLVALALLAPVLYPGGYDVQSAESLRGPSLAHPFGTDQLGRDLLTRSLFGLRIDLTIVAVAVPLGMVVGTTLGLIGALSRVAGTVLQRVLDVIIGFPGIVLGMCIILIMGPGWSALVIAITVSSLPTFGRLSRAAMLSQAQREYVMAARTLGVSRVTIITRHILPNAIDPILVAGAVFVVHAIFIEAGLSIIGLGIQPPEPSLGSLLNQGMRYITQAPTYVLGPTVVLFLLALSFSLISDSLNKAVNRA</sequence>
<feature type="transmembrane region" description="Helical" evidence="7">
    <location>
        <begin position="95"/>
        <end position="117"/>
    </location>
</feature>
<dbReference type="CDD" id="cd06261">
    <property type="entry name" value="TM_PBP2"/>
    <property type="match status" value="1"/>
</dbReference>
<feature type="transmembrane region" description="Helical" evidence="7">
    <location>
        <begin position="155"/>
        <end position="172"/>
    </location>
</feature>
<proteinExistence type="inferred from homology"/>
<evidence type="ECO:0000256" key="5">
    <source>
        <dbReference type="ARBA" id="ARBA00022989"/>
    </source>
</evidence>
<feature type="transmembrane region" description="Helical" evidence="7">
    <location>
        <begin position="32"/>
        <end position="53"/>
    </location>
</feature>
<dbReference type="InterPro" id="IPR000515">
    <property type="entry name" value="MetI-like"/>
</dbReference>
<evidence type="ECO:0000256" key="1">
    <source>
        <dbReference type="ARBA" id="ARBA00004651"/>
    </source>
</evidence>
<dbReference type="OrthoDB" id="9812701at2"/>
<accession>A0A4R8UDZ0</accession>
<name>A0A4R8UDZ0_9MICO</name>
<gene>
    <name evidence="9" type="ORF">E3O23_09050</name>
</gene>
<keyword evidence="6 7" id="KW-0472">Membrane</keyword>
<keyword evidence="4 7" id="KW-0812">Transmembrane</keyword>
<dbReference type="GO" id="GO:0055085">
    <property type="term" value="P:transmembrane transport"/>
    <property type="evidence" value="ECO:0007669"/>
    <property type="project" value="InterPro"/>
</dbReference>
<dbReference type="GO" id="GO:0005886">
    <property type="term" value="C:plasma membrane"/>
    <property type="evidence" value="ECO:0007669"/>
    <property type="project" value="UniProtKB-SubCell"/>
</dbReference>
<keyword evidence="5 7" id="KW-1133">Transmembrane helix</keyword>
<evidence type="ECO:0000256" key="4">
    <source>
        <dbReference type="ARBA" id="ARBA00022692"/>
    </source>
</evidence>
<comment type="subcellular location">
    <subcellularLocation>
        <location evidence="1 7">Cell membrane</location>
        <topology evidence="1 7">Multi-pass membrane protein</topology>
    </subcellularLocation>
</comment>
<keyword evidence="10" id="KW-1185">Reference proteome</keyword>
<comment type="similarity">
    <text evidence="7">Belongs to the binding-protein-dependent transport system permease family.</text>
</comment>
<keyword evidence="3" id="KW-1003">Cell membrane</keyword>
<dbReference type="Pfam" id="PF00528">
    <property type="entry name" value="BPD_transp_1"/>
    <property type="match status" value="1"/>
</dbReference>
<keyword evidence="2 7" id="KW-0813">Transport</keyword>
<dbReference type="PANTHER" id="PTHR43386">
    <property type="entry name" value="OLIGOPEPTIDE TRANSPORT SYSTEM PERMEASE PROTEIN APPC"/>
    <property type="match status" value="1"/>
</dbReference>
<evidence type="ECO:0000256" key="6">
    <source>
        <dbReference type="ARBA" id="ARBA00023136"/>
    </source>
</evidence>
<feature type="transmembrane region" description="Helical" evidence="7">
    <location>
        <begin position="211"/>
        <end position="237"/>
    </location>
</feature>
<dbReference type="EMBL" id="SOEZ01000044">
    <property type="protein sequence ID" value="TFB51069.1"/>
    <property type="molecule type" value="Genomic_DNA"/>
</dbReference>
<evidence type="ECO:0000313" key="9">
    <source>
        <dbReference type="EMBL" id="TFB51069.1"/>
    </source>
</evidence>
<feature type="domain" description="ABC transmembrane type-1" evidence="8">
    <location>
        <begin position="91"/>
        <end position="279"/>
    </location>
</feature>
<dbReference type="AlphaFoldDB" id="A0A4R8UDZ0"/>
<evidence type="ECO:0000313" key="10">
    <source>
        <dbReference type="Proteomes" id="UP000297866"/>
    </source>
</evidence>
<dbReference type="PANTHER" id="PTHR43386:SF1">
    <property type="entry name" value="D,D-DIPEPTIDE TRANSPORT SYSTEM PERMEASE PROTEIN DDPC-RELATED"/>
    <property type="match status" value="1"/>
</dbReference>
<dbReference type="SUPFAM" id="SSF161098">
    <property type="entry name" value="MetI-like"/>
    <property type="match status" value="1"/>
</dbReference>
<dbReference type="InterPro" id="IPR035906">
    <property type="entry name" value="MetI-like_sf"/>
</dbReference>
<dbReference type="RefSeq" id="WP_134490271.1">
    <property type="nucleotide sequence ID" value="NZ_SOEZ01000044.1"/>
</dbReference>
<evidence type="ECO:0000259" key="8">
    <source>
        <dbReference type="PROSITE" id="PS50928"/>
    </source>
</evidence>
<organism evidence="9 10">
    <name type="scientific">Cryobacterium tagatosivorans</name>
    <dbReference type="NCBI Taxonomy" id="1259199"/>
    <lineage>
        <taxon>Bacteria</taxon>
        <taxon>Bacillati</taxon>
        <taxon>Actinomycetota</taxon>
        <taxon>Actinomycetes</taxon>
        <taxon>Micrococcales</taxon>
        <taxon>Microbacteriaceae</taxon>
        <taxon>Cryobacterium</taxon>
    </lineage>
</organism>
<dbReference type="PROSITE" id="PS50928">
    <property type="entry name" value="ABC_TM1"/>
    <property type="match status" value="1"/>
</dbReference>